<dbReference type="Gene3D" id="3.40.50.300">
    <property type="entry name" value="P-loop containing nucleotide triphosphate hydrolases"/>
    <property type="match status" value="1"/>
</dbReference>
<keyword evidence="4" id="KW-0067">ATP-binding</keyword>
<dbReference type="GO" id="GO:0006227">
    <property type="term" value="P:dUDP biosynthetic process"/>
    <property type="evidence" value="ECO:0007669"/>
    <property type="project" value="TreeGrafter"/>
</dbReference>
<feature type="domain" description="Thymidylate kinase-like" evidence="5">
    <location>
        <begin position="23"/>
        <end position="204"/>
    </location>
</feature>
<dbReference type="EMBL" id="AP018449">
    <property type="protein sequence ID" value="BBB90332.1"/>
    <property type="molecule type" value="Genomic_DNA"/>
</dbReference>
<dbReference type="AlphaFoldDB" id="A0A348AGY4"/>
<dbReference type="PANTHER" id="PTHR10344:SF4">
    <property type="entry name" value="UMP-CMP KINASE 2, MITOCHONDRIAL"/>
    <property type="match status" value="1"/>
</dbReference>
<evidence type="ECO:0000256" key="4">
    <source>
        <dbReference type="ARBA" id="ARBA00022840"/>
    </source>
</evidence>
<accession>A0A348AGY4</accession>
<evidence type="ECO:0000256" key="3">
    <source>
        <dbReference type="ARBA" id="ARBA00022741"/>
    </source>
</evidence>
<dbReference type="InterPro" id="IPR027417">
    <property type="entry name" value="P-loop_NTPase"/>
</dbReference>
<evidence type="ECO:0000256" key="2">
    <source>
        <dbReference type="ARBA" id="ARBA00017144"/>
    </source>
</evidence>
<dbReference type="GO" id="GO:0005524">
    <property type="term" value="F:ATP binding"/>
    <property type="evidence" value="ECO:0007669"/>
    <property type="project" value="UniProtKB-KW"/>
</dbReference>
<dbReference type="GO" id="GO:0005829">
    <property type="term" value="C:cytosol"/>
    <property type="evidence" value="ECO:0007669"/>
    <property type="project" value="TreeGrafter"/>
</dbReference>
<protein>
    <recommendedName>
        <fullName evidence="2">Thymidylate kinase</fullName>
    </recommendedName>
</protein>
<keyword evidence="6" id="KW-0418">Kinase</keyword>
<dbReference type="GO" id="GO:0004798">
    <property type="term" value="F:dTMP kinase activity"/>
    <property type="evidence" value="ECO:0007669"/>
    <property type="project" value="TreeGrafter"/>
</dbReference>
<evidence type="ECO:0000259" key="5">
    <source>
        <dbReference type="Pfam" id="PF02223"/>
    </source>
</evidence>
<proteinExistence type="inferred from homology"/>
<dbReference type="Proteomes" id="UP000276437">
    <property type="component" value="Chromosome"/>
</dbReference>
<keyword evidence="7" id="KW-1185">Reference proteome</keyword>
<dbReference type="PANTHER" id="PTHR10344">
    <property type="entry name" value="THYMIDYLATE KINASE"/>
    <property type="match status" value="1"/>
</dbReference>
<dbReference type="GO" id="GO:0006233">
    <property type="term" value="P:dTDP biosynthetic process"/>
    <property type="evidence" value="ECO:0007669"/>
    <property type="project" value="TreeGrafter"/>
</dbReference>
<gene>
    <name evidence="6" type="primary">tmk</name>
    <name evidence="6" type="ORF">MAMMFC1_00980</name>
</gene>
<dbReference type="FunFam" id="3.40.50.300:FF:002288">
    <property type="entry name" value="Probable thymidylate kinase"/>
    <property type="match status" value="1"/>
</dbReference>
<sequence length="244" mass="27232">MKHAAIRAGVLGVLNLRGKLIVIEAGDGCGKETQANKLLERLGGEGYSVRKVSFPDYESQSSALVKMYLEGKFGDDPTAVNPYAASAFYAVDRYASFATDWGHFYRSGGTVLADRYSTSNMVHQAVKFSDATEKEQFLDWLWDLEFVKFALPVPDAVIFLDMPPEYSCRLLQNRAVKTGAQKDIHERNAVYLAKCYESYRLLSKKYGWRRINCISGGDNGTIRSVDDIHEEVYGIVTSIIGANK</sequence>
<organism evidence="6 7">
    <name type="scientific">Methylomusa anaerophila</name>
    <dbReference type="NCBI Taxonomy" id="1930071"/>
    <lineage>
        <taxon>Bacteria</taxon>
        <taxon>Bacillati</taxon>
        <taxon>Bacillota</taxon>
        <taxon>Negativicutes</taxon>
        <taxon>Selenomonadales</taxon>
        <taxon>Sporomusaceae</taxon>
        <taxon>Methylomusa</taxon>
    </lineage>
</organism>
<name>A0A348AGY4_9FIRM</name>
<evidence type="ECO:0000313" key="7">
    <source>
        <dbReference type="Proteomes" id="UP000276437"/>
    </source>
</evidence>
<reference evidence="6 7" key="1">
    <citation type="journal article" date="2018" name="Int. J. Syst. Evol. Microbiol.">
        <title>Methylomusa anaerophila gen. nov., sp. nov., an anaerobic methanol-utilizing bacterium isolated from a microbial fuel cell.</title>
        <authorList>
            <person name="Amano N."/>
            <person name="Yamamuro A."/>
            <person name="Miyahara M."/>
            <person name="Kouzuma A."/>
            <person name="Abe T."/>
            <person name="Watanabe K."/>
        </authorList>
    </citation>
    <scope>NUCLEOTIDE SEQUENCE [LARGE SCALE GENOMIC DNA]</scope>
    <source>
        <strain evidence="6 7">MMFC1</strain>
    </source>
</reference>
<dbReference type="KEGG" id="mana:MAMMFC1_00980"/>
<dbReference type="GO" id="GO:0006235">
    <property type="term" value="P:dTTP biosynthetic process"/>
    <property type="evidence" value="ECO:0007669"/>
    <property type="project" value="TreeGrafter"/>
</dbReference>
<dbReference type="InterPro" id="IPR039430">
    <property type="entry name" value="Thymidylate_kin-like_dom"/>
</dbReference>
<keyword evidence="6" id="KW-0808">Transferase</keyword>
<evidence type="ECO:0000313" key="6">
    <source>
        <dbReference type="EMBL" id="BBB90332.1"/>
    </source>
</evidence>
<dbReference type="Pfam" id="PF02223">
    <property type="entry name" value="Thymidylate_kin"/>
    <property type="match status" value="1"/>
</dbReference>
<dbReference type="SUPFAM" id="SSF52540">
    <property type="entry name" value="P-loop containing nucleoside triphosphate hydrolases"/>
    <property type="match status" value="1"/>
</dbReference>
<comment type="similarity">
    <text evidence="1">Belongs to the thymidylate kinase family.</text>
</comment>
<keyword evidence="3" id="KW-0547">Nucleotide-binding</keyword>
<evidence type="ECO:0000256" key="1">
    <source>
        <dbReference type="ARBA" id="ARBA00009776"/>
    </source>
</evidence>